<proteinExistence type="predicted"/>
<evidence type="ECO:0000256" key="1">
    <source>
        <dbReference type="SAM" id="MobiDB-lite"/>
    </source>
</evidence>
<gene>
    <name evidence="2" type="ORF">EJ02DRAFT_461602</name>
</gene>
<reference evidence="2" key="1">
    <citation type="journal article" date="2020" name="Stud. Mycol.">
        <title>101 Dothideomycetes genomes: a test case for predicting lifestyles and emergence of pathogens.</title>
        <authorList>
            <person name="Haridas S."/>
            <person name="Albert R."/>
            <person name="Binder M."/>
            <person name="Bloem J."/>
            <person name="Labutti K."/>
            <person name="Salamov A."/>
            <person name="Andreopoulos B."/>
            <person name="Baker S."/>
            <person name="Barry K."/>
            <person name="Bills G."/>
            <person name="Bluhm B."/>
            <person name="Cannon C."/>
            <person name="Castanera R."/>
            <person name="Culley D."/>
            <person name="Daum C."/>
            <person name="Ezra D."/>
            <person name="Gonzalez J."/>
            <person name="Henrissat B."/>
            <person name="Kuo A."/>
            <person name="Liang C."/>
            <person name="Lipzen A."/>
            <person name="Lutzoni F."/>
            <person name="Magnuson J."/>
            <person name="Mondo S."/>
            <person name="Nolan M."/>
            <person name="Ohm R."/>
            <person name="Pangilinan J."/>
            <person name="Park H.-J."/>
            <person name="Ramirez L."/>
            <person name="Alfaro M."/>
            <person name="Sun H."/>
            <person name="Tritt A."/>
            <person name="Yoshinaga Y."/>
            <person name="Zwiers L.-H."/>
            <person name="Turgeon B."/>
            <person name="Goodwin S."/>
            <person name="Spatafora J."/>
            <person name="Crous P."/>
            <person name="Grigoriev I."/>
        </authorList>
    </citation>
    <scope>NUCLEOTIDE SEQUENCE</scope>
    <source>
        <strain evidence="2">CBS 161.51</strain>
    </source>
</reference>
<dbReference type="AlphaFoldDB" id="A0A6A5T5P0"/>
<feature type="compositionally biased region" description="Polar residues" evidence="1">
    <location>
        <begin position="48"/>
        <end position="61"/>
    </location>
</feature>
<evidence type="ECO:0000313" key="2">
    <source>
        <dbReference type="EMBL" id="KAF1947404.1"/>
    </source>
</evidence>
<dbReference type="OrthoDB" id="3764174at2759"/>
<protein>
    <submittedName>
        <fullName evidence="2">Uncharacterized protein</fullName>
    </submittedName>
</protein>
<accession>A0A6A5T5P0</accession>
<feature type="region of interest" description="Disordered" evidence="1">
    <location>
        <begin position="178"/>
        <end position="252"/>
    </location>
</feature>
<feature type="region of interest" description="Disordered" evidence="1">
    <location>
        <begin position="48"/>
        <end position="72"/>
    </location>
</feature>
<organism evidence="2 3">
    <name type="scientific">Clathrospora elynae</name>
    <dbReference type="NCBI Taxonomy" id="706981"/>
    <lineage>
        <taxon>Eukaryota</taxon>
        <taxon>Fungi</taxon>
        <taxon>Dikarya</taxon>
        <taxon>Ascomycota</taxon>
        <taxon>Pezizomycotina</taxon>
        <taxon>Dothideomycetes</taxon>
        <taxon>Pleosporomycetidae</taxon>
        <taxon>Pleosporales</taxon>
        <taxon>Diademaceae</taxon>
        <taxon>Clathrospora</taxon>
    </lineage>
</organism>
<feature type="compositionally biased region" description="Polar residues" evidence="1">
    <location>
        <begin position="233"/>
        <end position="243"/>
    </location>
</feature>
<evidence type="ECO:0000313" key="3">
    <source>
        <dbReference type="Proteomes" id="UP000800038"/>
    </source>
</evidence>
<name>A0A6A5T5P0_9PLEO</name>
<dbReference type="EMBL" id="ML975998">
    <property type="protein sequence ID" value="KAF1947404.1"/>
    <property type="molecule type" value="Genomic_DNA"/>
</dbReference>
<sequence length="252" mass="27920">MGMNVDHEANDDGYQPFSPRLIVFTLHQLRSQTSPSSTPQPILFTLQPRNRTNQLNTTTSQPPARSRCRPPPPARVLMSTRSMLVSMQPRRSGYPFICTTCLIDVARAEVARESLTLTTNEDTAIGGVVPTQKENVHRHAGTYFFMILKKGYRSSKFAPKIDNPRLAFVDQFMRQDGLGGLDDGKKDEHAKPRKRPGMAAGKGKGKPKQDPVSVKAAHQPGTWEVRGPASQPIPRNQIASPFSVNCGKYGRQ</sequence>
<dbReference type="Proteomes" id="UP000800038">
    <property type="component" value="Unassembled WGS sequence"/>
</dbReference>
<keyword evidence="3" id="KW-1185">Reference proteome</keyword>